<dbReference type="InterPro" id="IPR027417">
    <property type="entry name" value="P-loop_NTPase"/>
</dbReference>
<dbReference type="GO" id="GO:0015630">
    <property type="term" value="C:microtubule cytoskeleton"/>
    <property type="evidence" value="ECO:0007669"/>
    <property type="project" value="TreeGrafter"/>
</dbReference>
<gene>
    <name evidence="2" type="ORF">GIB67_011915</name>
</gene>
<comment type="caution">
    <text evidence="2">The sequence shown here is derived from an EMBL/GenBank/DDBJ whole genome shotgun (WGS) entry which is preliminary data.</text>
</comment>
<name>A0A7J7M014_9MAGN</name>
<accession>A0A7J7M014</accession>
<dbReference type="OrthoDB" id="29072at2759"/>
<dbReference type="PANTHER" id="PTHR23074">
    <property type="entry name" value="AAA DOMAIN-CONTAINING"/>
    <property type="match status" value="1"/>
</dbReference>
<sequence length="107" mass="11900">MHKKLKKNNLLVINGSGTTPRNGDAEEGKTIRGQYEGPDQDLADMLERDVLETSLGIRWDDVAGLTEAKRLLEEIVVLPLGIPEYEKSLKSFFNVSSATLASKWRGE</sequence>
<protein>
    <submittedName>
        <fullName evidence="2">Uncharacterized protein</fullName>
    </submittedName>
</protein>
<proteinExistence type="predicted"/>
<dbReference type="InterPro" id="IPR050304">
    <property type="entry name" value="MT-severing_AAA_ATPase"/>
</dbReference>
<dbReference type="AlphaFoldDB" id="A0A7J7M014"/>
<dbReference type="GO" id="GO:0051013">
    <property type="term" value="P:microtubule severing"/>
    <property type="evidence" value="ECO:0007669"/>
    <property type="project" value="TreeGrafter"/>
</dbReference>
<evidence type="ECO:0000313" key="3">
    <source>
        <dbReference type="Proteomes" id="UP000541444"/>
    </source>
</evidence>
<dbReference type="Proteomes" id="UP000541444">
    <property type="component" value="Unassembled WGS sequence"/>
</dbReference>
<evidence type="ECO:0000313" key="2">
    <source>
        <dbReference type="EMBL" id="KAF6148140.1"/>
    </source>
</evidence>
<reference evidence="2 3" key="1">
    <citation type="journal article" date="2020" name="IScience">
        <title>Genome Sequencing of the Endangered Kingdonia uniflora (Circaeasteraceae, Ranunculales) Reveals Potential Mechanisms of Evolutionary Specialization.</title>
        <authorList>
            <person name="Sun Y."/>
            <person name="Deng T."/>
            <person name="Zhang A."/>
            <person name="Moore M.J."/>
            <person name="Landis J.B."/>
            <person name="Lin N."/>
            <person name="Zhang H."/>
            <person name="Zhang X."/>
            <person name="Huang J."/>
            <person name="Zhang X."/>
            <person name="Sun H."/>
            <person name="Wang H."/>
        </authorList>
    </citation>
    <scope>NUCLEOTIDE SEQUENCE [LARGE SCALE GENOMIC DNA]</scope>
    <source>
        <strain evidence="2">TB1705</strain>
        <tissue evidence="2">Leaf</tissue>
    </source>
</reference>
<keyword evidence="3" id="KW-1185">Reference proteome</keyword>
<dbReference type="PANTHER" id="PTHR23074:SF19">
    <property type="entry name" value="KATANIN P60 ATPASE-CONTAINING SUBUNIT A1"/>
    <property type="match status" value="1"/>
</dbReference>
<dbReference type="Gene3D" id="3.40.50.300">
    <property type="entry name" value="P-loop containing nucleotide triphosphate hydrolases"/>
    <property type="match status" value="1"/>
</dbReference>
<dbReference type="EMBL" id="JACGCM010001854">
    <property type="protein sequence ID" value="KAF6148140.1"/>
    <property type="molecule type" value="Genomic_DNA"/>
</dbReference>
<evidence type="ECO:0000256" key="1">
    <source>
        <dbReference type="SAM" id="MobiDB-lite"/>
    </source>
</evidence>
<organism evidence="2 3">
    <name type="scientific">Kingdonia uniflora</name>
    <dbReference type="NCBI Taxonomy" id="39325"/>
    <lineage>
        <taxon>Eukaryota</taxon>
        <taxon>Viridiplantae</taxon>
        <taxon>Streptophyta</taxon>
        <taxon>Embryophyta</taxon>
        <taxon>Tracheophyta</taxon>
        <taxon>Spermatophyta</taxon>
        <taxon>Magnoliopsida</taxon>
        <taxon>Ranunculales</taxon>
        <taxon>Circaeasteraceae</taxon>
        <taxon>Kingdonia</taxon>
    </lineage>
</organism>
<dbReference type="GO" id="GO:0016887">
    <property type="term" value="F:ATP hydrolysis activity"/>
    <property type="evidence" value="ECO:0007669"/>
    <property type="project" value="TreeGrafter"/>
</dbReference>
<feature type="non-terminal residue" evidence="2">
    <location>
        <position position="1"/>
    </location>
</feature>
<feature type="region of interest" description="Disordered" evidence="1">
    <location>
        <begin position="1"/>
        <end position="37"/>
    </location>
</feature>